<dbReference type="RefSeq" id="WP_344785351.1">
    <property type="nucleotide sequence ID" value="NZ_BAABAF010000016.1"/>
</dbReference>
<dbReference type="Gene3D" id="3.40.720.10">
    <property type="entry name" value="Alkaline Phosphatase, subunit A"/>
    <property type="match status" value="1"/>
</dbReference>
<dbReference type="CDD" id="cd16027">
    <property type="entry name" value="SGSH"/>
    <property type="match status" value="1"/>
</dbReference>
<dbReference type="SUPFAM" id="SSF53649">
    <property type="entry name" value="Alkaline phosphatase-like"/>
    <property type="match status" value="1"/>
</dbReference>
<dbReference type="InterPro" id="IPR017850">
    <property type="entry name" value="Alkaline_phosphatase_core_sf"/>
</dbReference>
<organism evidence="6 7">
    <name type="scientific">Microbacterium kribbense</name>
    <dbReference type="NCBI Taxonomy" id="433645"/>
    <lineage>
        <taxon>Bacteria</taxon>
        <taxon>Bacillati</taxon>
        <taxon>Actinomycetota</taxon>
        <taxon>Actinomycetes</taxon>
        <taxon>Micrococcales</taxon>
        <taxon>Microbacteriaceae</taxon>
        <taxon>Microbacterium</taxon>
    </lineage>
</organism>
<evidence type="ECO:0000313" key="7">
    <source>
        <dbReference type="Proteomes" id="UP001500540"/>
    </source>
</evidence>
<evidence type="ECO:0000256" key="1">
    <source>
        <dbReference type="ARBA" id="ARBA00008779"/>
    </source>
</evidence>
<dbReference type="Proteomes" id="UP001500540">
    <property type="component" value="Unassembled WGS sequence"/>
</dbReference>
<gene>
    <name evidence="6" type="ORF">GCM10022240_31490</name>
</gene>
<evidence type="ECO:0000259" key="5">
    <source>
        <dbReference type="Pfam" id="PF00884"/>
    </source>
</evidence>
<name>A0ABP7H446_9MICO</name>
<keyword evidence="2" id="KW-0479">Metal-binding</keyword>
<feature type="domain" description="Sulfatase N-terminal" evidence="5">
    <location>
        <begin position="7"/>
        <end position="104"/>
    </location>
</feature>
<dbReference type="PROSITE" id="PS00523">
    <property type="entry name" value="SULFATASE_1"/>
    <property type="match status" value="1"/>
</dbReference>
<dbReference type="InterPro" id="IPR000917">
    <property type="entry name" value="Sulfatase_N"/>
</dbReference>
<keyword evidence="7" id="KW-1185">Reference proteome</keyword>
<dbReference type="EMBL" id="BAABAF010000016">
    <property type="protein sequence ID" value="GAA3777865.1"/>
    <property type="molecule type" value="Genomic_DNA"/>
</dbReference>
<evidence type="ECO:0000313" key="6">
    <source>
        <dbReference type="EMBL" id="GAA3777865.1"/>
    </source>
</evidence>
<feature type="domain" description="Sulfatase N-terminal" evidence="5">
    <location>
        <begin position="136"/>
        <end position="285"/>
    </location>
</feature>
<keyword evidence="4" id="KW-0106">Calcium</keyword>
<proteinExistence type="inferred from homology"/>
<reference evidence="7" key="1">
    <citation type="journal article" date="2019" name="Int. J. Syst. Evol. Microbiol.">
        <title>The Global Catalogue of Microorganisms (GCM) 10K type strain sequencing project: providing services to taxonomists for standard genome sequencing and annotation.</title>
        <authorList>
            <consortium name="The Broad Institute Genomics Platform"/>
            <consortium name="The Broad Institute Genome Sequencing Center for Infectious Disease"/>
            <person name="Wu L."/>
            <person name="Ma J."/>
        </authorList>
    </citation>
    <scope>NUCLEOTIDE SEQUENCE [LARGE SCALE GENOMIC DNA]</scope>
    <source>
        <strain evidence="7">JCM 16950</strain>
    </source>
</reference>
<dbReference type="InterPro" id="IPR024607">
    <property type="entry name" value="Sulfatase_CS"/>
</dbReference>
<evidence type="ECO:0000256" key="3">
    <source>
        <dbReference type="ARBA" id="ARBA00022801"/>
    </source>
</evidence>
<keyword evidence="3" id="KW-0378">Hydrolase</keyword>
<dbReference type="Pfam" id="PF00884">
    <property type="entry name" value="Sulfatase"/>
    <property type="match status" value="2"/>
</dbReference>
<protein>
    <recommendedName>
        <fullName evidence="5">Sulfatase N-terminal domain-containing protein</fullName>
    </recommendedName>
</protein>
<comment type="caution">
    <text evidence="6">The sequence shown here is derived from an EMBL/GenBank/DDBJ whole genome shotgun (WGS) entry which is preliminary data.</text>
</comment>
<dbReference type="PANTHER" id="PTHR42693">
    <property type="entry name" value="ARYLSULFATASE FAMILY MEMBER"/>
    <property type="match status" value="1"/>
</dbReference>
<dbReference type="InterPro" id="IPR050738">
    <property type="entry name" value="Sulfatase"/>
</dbReference>
<evidence type="ECO:0000256" key="4">
    <source>
        <dbReference type="ARBA" id="ARBA00022837"/>
    </source>
</evidence>
<sequence length="557" mass="61736">MGADQPPNIVWISTHDINPDLGCYTGVWPGAEYAHTPNLDTLAARGVRFDNAFAAAPICAPSRSAIITGCFPTAIGTMHMRSKAVPPSEVRLLPEVFRQAGYYCTNNWFTDFQIDLPEVAFDDCSPTAHWRNRPSDDTPFFAIFHGMATHESQLYLDDDAFCAATPHVVDEVRHDPADAPLPPYYPDDETFRTAWAHYADLITEMDHWVGEIVAELEADGLLEDTVVVFWSDHGKGMPRAKRWPNESGLREPLIVSWPGRLTAGAVATGLVHTMDLAPTMLALAGLPIPAGMHGVPLFDDEWTVVAEPNAHVFGGRDRQGEADDRSRTVRDARFRYIRNYHPDKPAMIHTEYPDHLATWAGFRRLASDECQQRARGEQPSRMTAAQRAVVAQSKPAEELYDIIADPHEVVNLAARPEHRGDLDRLRAALDGWIEQYGDLGAIPEEELEEQWRPGGARQVTASPTTQITDGVFTAASETPGAIVGWTTDPPTPDLAQQKFQREIGMPASSGRRWRLHGAPTVADGPVWLKAWRIGYEPSEDIAVAVPAAHERERDSRT</sequence>
<evidence type="ECO:0000256" key="2">
    <source>
        <dbReference type="ARBA" id="ARBA00022723"/>
    </source>
</evidence>
<comment type="similarity">
    <text evidence="1">Belongs to the sulfatase family.</text>
</comment>
<accession>A0ABP7H446</accession>
<dbReference type="PANTHER" id="PTHR42693:SF53">
    <property type="entry name" value="ENDO-4-O-SULFATASE"/>
    <property type="match status" value="1"/>
</dbReference>